<dbReference type="Gene3D" id="1.10.287.950">
    <property type="entry name" value="Methyl-accepting chemotaxis protein"/>
    <property type="match status" value="1"/>
</dbReference>
<dbReference type="PANTHER" id="PTHR32089:SF112">
    <property type="entry name" value="LYSOZYME-LIKE PROTEIN-RELATED"/>
    <property type="match status" value="1"/>
</dbReference>
<evidence type="ECO:0000313" key="6">
    <source>
        <dbReference type="EMBL" id="MBT0652195.1"/>
    </source>
</evidence>
<dbReference type="InterPro" id="IPR004090">
    <property type="entry name" value="Chemotax_Me-accpt_rcpt"/>
</dbReference>
<feature type="domain" description="Methyl-accepting transducer" evidence="5">
    <location>
        <begin position="206"/>
        <end position="442"/>
    </location>
</feature>
<dbReference type="EMBL" id="JAHCVK010000001">
    <property type="protein sequence ID" value="MBT0652195.1"/>
    <property type="molecule type" value="Genomic_DNA"/>
</dbReference>
<evidence type="ECO:0000256" key="3">
    <source>
        <dbReference type="PROSITE-ProRule" id="PRU00284"/>
    </source>
</evidence>
<comment type="caution">
    <text evidence="6">The sequence shown here is derived from an EMBL/GenBank/DDBJ whole genome shotgun (WGS) entry which is preliminary data.</text>
</comment>
<evidence type="ECO:0000256" key="2">
    <source>
        <dbReference type="ARBA" id="ARBA00029447"/>
    </source>
</evidence>
<dbReference type="SMART" id="SM00283">
    <property type="entry name" value="MA"/>
    <property type="match status" value="1"/>
</dbReference>
<evidence type="ECO:0000256" key="1">
    <source>
        <dbReference type="ARBA" id="ARBA00023224"/>
    </source>
</evidence>
<dbReference type="PRINTS" id="PR00260">
    <property type="entry name" value="CHEMTRNSDUCR"/>
</dbReference>
<keyword evidence="4" id="KW-0812">Transmembrane</keyword>
<dbReference type="SUPFAM" id="SSF58104">
    <property type="entry name" value="Methyl-accepting chemotaxis protein (MCP) signaling domain"/>
    <property type="match status" value="2"/>
</dbReference>
<keyword evidence="4" id="KW-0472">Membrane</keyword>
<dbReference type="CDD" id="cd11386">
    <property type="entry name" value="MCP_signal"/>
    <property type="match status" value="1"/>
</dbReference>
<name>A0ABS5S9Y9_9BACT</name>
<dbReference type="PROSITE" id="PS50111">
    <property type="entry name" value="CHEMOTAXIS_TRANSDUC_2"/>
    <property type="match status" value="1"/>
</dbReference>
<evidence type="ECO:0000259" key="5">
    <source>
        <dbReference type="PROSITE" id="PS50111"/>
    </source>
</evidence>
<comment type="similarity">
    <text evidence="2">Belongs to the methyl-accepting chemotaxis (MCP) protein family.</text>
</comment>
<organism evidence="6 7">
    <name type="scientific">Geomobilimonas luticola</name>
    <dbReference type="NCBI Taxonomy" id="1114878"/>
    <lineage>
        <taxon>Bacteria</taxon>
        <taxon>Pseudomonadati</taxon>
        <taxon>Thermodesulfobacteriota</taxon>
        <taxon>Desulfuromonadia</taxon>
        <taxon>Geobacterales</taxon>
        <taxon>Geobacteraceae</taxon>
        <taxon>Geomobilimonas</taxon>
    </lineage>
</organism>
<dbReference type="PANTHER" id="PTHR32089">
    <property type="entry name" value="METHYL-ACCEPTING CHEMOTAXIS PROTEIN MCPB"/>
    <property type="match status" value="1"/>
</dbReference>
<gene>
    <name evidence="6" type="ORF">KI810_03950</name>
</gene>
<evidence type="ECO:0000256" key="4">
    <source>
        <dbReference type="SAM" id="Phobius"/>
    </source>
</evidence>
<feature type="transmembrane region" description="Helical" evidence="4">
    <location>
        <begin position="12"/>
        <end position="38"/>
    </location>
</feature>
<reference evidence="6 7" key="1">
    <citation type="submission" date="2021-05" db="EMBL/GenBank/DDBJ databases">
        <title>The draft genome of Geobacter luticola JCM 17780.</title>
        <authorList>
            <person name="Xu Z."/>
            <person name="Masuda Y."/>
            <person name="Itoh H."/>
            <person name="Senoo K."/>
        </authorList>
    </citation>
    <scope>NUCLEOTIDE SEQUENCE [LARGE SCALE GENOMIC DNA]</scope>
    <source>
        <strain evidence="6 7">JCM 17780</strain>
    </source>
</reference>
<sequence length="567" mass="62567">MDLRRYLSSLRSTFYFMLGFGLLMGLVFPFYSALFFGARAFTPLYVIGCLTAGVLVGTFCYYIIKQVMKIYLERQWQALSRISTSDCAATLTGNGDELNALMGCYDTMLGKVLSMAENISLLMDRVTPLHSHLKEKSLTMVTGNEQQAEKEAETLRAVEEMNAFLNVLIREIEELAVRTDERASISTEMSATTDTIAENIKDYSAAVLETSASIEEMALSIRQSADNIEALAISTEQTSSSISQIGAAISNVRDNAQRTAECSEGVRKQAQDGLQSMTSTMKAMNAIEKSTEESYEAIHRLSVHSARIGSFLEVIQDVVEQTNLLSLNASIIAAQAGERGKAFAVVAEEVRSLAHRTAQSAREIDDLVKDIQKETAAVQRSVAQGKDRIKEGVKISAMTNEALVRIETGAAEASDMVQRIATATVEQASGSRLITEEAAKNLERVKQVTRATQEQERGISMIVKALEQMRLLSQRITTSTQEQARGNRLYLKSVLEDNEKVKKLRDTSIQQIMMGDVLLNYVREAGRLIESNAALAKQNMEEIEAITDLNTKLQKELNPFKSQAGEP</sequence>
<keyword evidence="1 3" id="KW-0807">Transducer</keyword>
<keyword evidence="4" id="KW-1133">Transmembrane helix</keyword>
<feature type="transmembrane region" description="Helical" evidence="4">
    <location>
        <begin position="44"/>
        <end position="64"/>
    </location>
</feature>
<keyword evidence="7" id="KW-1185">Reference proteome</keyword>
<proteinExistence type="inferred from homology"/>
<dbReference type="InterPro" id="IPR004089">
    <property type="entry name" value="MCPsignal_dom"/>
</dbReference>
<protein>
    <submittedName>
        <fullName evidence="6">Methyl-accepting chemotaxis protein</fullName>
    </submittedName>
</protein>
<dbReference type="Pfam" id="PF00015">
    <property type="entry name" value="MCPsignal"/>
    <property type="match status" value="1"/>
</dbReference>
<accession>A0ABS5S9Y9</accession>
<dbReference type="RefSeq" id="WP_214174151.1">
    <property type="nucleotide sequence ID" value="NZ_JAHCVK010000001.1"/>
</dbReference>
<evidence type="ECO:0000313" key="7">
    <source>
        <dbReference type="Proteomes" id="UP000756860"/>
    </source>
</evidence>
<dbReference type="Proteomes" id="UP000756860">
    <property type="component" value="Unassembled WGS sequence"/>
</dbReference>